<reference evidence="6" key="1">
    <citation type="submission" date="2020-05" db="EMBL/GenBank/DDBJ databases">
        <authorList>
            <person name="Chiriac C."/>
            <person name="Salcher M."/>
            <person name="Ghai R."/>
            <person name="Kavagutti S V."/>
        </authorList>
    </citation>
    <scope>NUCLEOTIDE SEQUENCE</scope>
</reference>
<keyword evidence="5" id="KW-0119">Carbohydrate metabolism</keyword>
<dbReference type="PANTHER" id="PTHR30246">
    <property type="entry name" value="2-KETO-3-DEOXY-6-PHOSPHOGLUCONATE ALDOLASE"/>
    <property type="match status" value="1"/>
</dbReference>
<dbReference type="SUPFAM" id="SSF51569">
    <property type="entry name" value="Aldolase"/>
    <property type="match status" value="1"/>
</dbReference>
<keyword evidence="4" id="KW-0456">Lyase</keyword>
<dbReference type="PANTHER" id="PTHR30246:SF1">
    <property type="entry name" value="2-DEHYDRO-3-DEOXY-6-PHOSPHOGALACTONATE ALDOLASE-RELATED"/>
    <property type="match status" value="1"/>
</dbReference>
<dbReference type="EMBL" id="CAEZZH010000014">
    <property type="protein sequence ID" value="CAB4760548.1"/>
    <property type="molecule type" value="Genomic_DNA"/>
</dbReference>
<comment type="subunit">
    <text evidence="3">Homotrimer.</text>
</comment>
<evidence type="ECO:0000256" key="4">
    <source>
        <dbReference type="ARBA" id="ARBA00023239"/>
    </source>
</evidence>
<gene>
    <name evidence="6" type="ORF">UFOPK2850_01091</name>
</gene>
<comment type="similarity">
    <text evidence="2">Belongs to the KHG/KDPG aldolase family.</text>
</comment>
<comment type="pathway">
    <text evidence="1">Carbohydrate acid metabolism.</text>
</comment>
<dbReference type="InterPro" id="IPR000887">
    <property type="entry name" value="Aldlse_KDPG_KHG"/>
</dbReference>
<accession>A0A6J6UNH1</accession>
<evidence type="ECO:0000256" key="5">
    <source>
        <dbReference type="ARBA" id="ARBA00023277"/>
    </source>
</evidence>
<evidence type="ECO:0000256" key="2">
    <source>
        <dbReference type="ARBA" id="ARBA00006906"/>
    </source>
</evidence>
<organism evidence="6">
    <name type="scientific">freshwater metagenome</name>
    <dbReference type="NCBI Taxonomy" id="449393"/>
    <lineage>
        <taxon>unclassified sequences</taxon>
        <taxon>metagenomes</taxon>
        <taxon>ecological metagenomes</taxon>
    </lineage>
</organism>
<evidence type="ECO:0000313" key="6">
    <source>
        <dbReference type="EMBL" id="CAB4760548.1"/>
    </source>
</evidence>
<name>A0A6J6UNH1_9ZZZZ</name>
<evidence type="ECO:0000256" key="3">
    <source>
        <dbReference type="ARBA" id="ARBA00011233"/>
    </source>
</evidence>
<evidence type="ECO:0000256" key="1">
    <source>
        <dbReference type="ARBA" id="ARBA00004761"/>
    </source>
</evidence>
<proteinExistence type="inferred from homology"/>
<protein>
    <submittedName>
        <fullName evidence="6">Unannotated protein</fullName>
    </submittedName>
</protein>
<dbReference type="CDD" id="cd00452">
    <property type="entry name" value="KDPG_aldolase"/>
    <property type="match status" value="1"/>
</dbReference>
<dbReference type="InterPro" id="IPR013785">
    <property type="entry name" value="Aldolase_TIM"/>
</dbReference>
<dbReference type="Pfam" id="PF01081">
    <property type="entry name" value="Aldolase"/>
    <property type="match status" value="1"/>
</dbReference>
<dbReference type="Gene3D" id="3.20.20.70">
    <property type="entry name" value="Aldolase class I"/>
    <property type="match status" value="1"/>
</dbReference>
<dbReference type="AlphaFoldDB" id="A0A6J6UNH1"/>
<dbReference type="GO" id="GO:0016829">
    <property type="term" value="F:lyase activity"/>
    <property type="evidence" value="ECO:0007669"/>
    <property type="project" value="UniProtKB-KW"/>
</dbReference>
<sequence>MTRSFNSGVIAVIRTDNPEDALLIARALNDTVVDSIEVTLTVPNAIEVIKTLVREGVERVGAGTVRTVAQVKDVAHVGGEFVVSPHSDREVIEAAVKLGLKVTPGALTPTEMVQAMKWGATAVKIFPIWAVGGVEYVRSVLEPLPDLPIVVSGGATPEEVKEYLKLGVKGVCLGGALWKQEIVSTGSIAAAHEFAVQALSRM</sequence>